<feature type="site" description="Crucial to convey clamshell closure to channel opening" evidence="14">
    <location>
        <position position="744"/>
    </location>
</feature>
<dbReference type="Pfam" id="PF00060">
    <property type="entry name" value="Lig_chan"/>
    <property type="match status" value="1"/>
</dbReference>
<comment type="caution">
    <text evidence="19">The sequence shown here is derived from an EMBL/GenBank/DDBJ whole genome shotgun (WGS) entry which is preliminary data.</text>
</comment>
<keyword evidence="10" id="KW-0325">Glycoprotein</keyword>
<feature type="transmembrane region" description="Helical" evidence="16">
    <location>
        <begin position="638"/>
        <end position="659"/>
    </location>
</feature>
<comment type="subcellular location">
    <subcellularLocation>
        <location evidence="1">Cell membrane</location>
        <topology evidence="1">Multi-pass membrane protein</topology>
    </subcellularLocation>
</comment>
<evidence type="ECO:0000256" key="8">
    <source>
        <dbReference type="ARBA" id="ARBA00023136"/>
    </source>
</evidence>
<dbReference type="Pfam" id="PF10613">
    <property type="entry name" value="Lig_chan-Glu_bd"/>
    <property type="match status" value="1"/>
</dbReference>
<dbReference type="PRINTS" id="PR00177">
    <property type="entry name" value="NMDARECEPTOR"/>
</dbReference>
<dbReference type="PANTHER" id="PTHR18966">
    <property type="entry name" value="IONOTROPIC GLUTAMATE RECEPTOR"/>
    <property type="match status" value="1"/>
</dbReference>
<dbReference type="InterPro" id="IPR001320">
    <property type="entry name" value="Iontro_rcpt_C"/>
</dbReference>
<dbReference type="SMART" id="SM00079">
    <property type="entry name" value="PBPe"/>
    <property type="match status" value="1"/>
</dbReference>
<evidence type="ECO:0000256" key="5">
    <source>
        <dbReference type="ARBA" id="ARBA00022692"/>
    </source>
</evidence>
<evidence type="ECO:0000256" key="6">
    <source>
        <dbReference type="ARBA" id="ARBA00022989"/>
    </source>
</evidence>
<evidence type="ECO:0000256" key="13">
    <source>
        <dbReference type="PIRSR" id="PIRSR601508-1"/>
    </source>
</evidence>
<evidence type="ECO:0000256" key="3">
    <source>
        <dbReference type="ARBA" id="ARBA00022448"/>
    </source>
</evidence>
<evidence type="ECO:0000313" key="19">
    <source>
        <dbReference type="EMBL" id="GMS89635.1"/>
    </source>
</evidence>
<keyword evidence="11" id="KW-1071">Ligand-gated ion channel</keyword>
<evidence type="ECO:0000256" key="12">
    <source>
        <dbReference type="ARBA" id="ARBA00023303"/>
    </source>
</evidence>
<evidence type="ECO:0000256" key="10">
    <source>
        <dbReference type="ARBA" id="ARBA00023180"/>
    </source>
</evidence>
<dbReference type="Gene3D" id="3.40.50.2300">
    <property type="match status" value="2"/>
</dbReference>
<sequence>MLAARAEAAAKIPLRAFIDNNTKIATTEAIHAMLHLAQFTVNSRPDEVDVLLGAALIPMSPETEQLDKSTIFWNLRTAVCDHLRSGFLMMMAGSRTFTYTIYHAIANAIKVPFIDWEVSNTRPGDRYDAENKSSPVPPPFTYSVYPPVEYLLLDYIAYKGWEEVVYIHDGDNADRTLLSLYSLMEERRFGDNRMELRVEPIRAPEDEMMFKTFLSSFHRSRSETKKSEMNYTLMADGTIIMESPPPKTHNIIVDLEGAERIQSFLKALEESVLVTRYFHYVFANFLIGDSDLHGLRHMLINVTLFKIFDPLAQPFQNRKKLYEDTFRAGKPTTMDQIPPVAAFAHDALLVTHAAAKLVAEEYGVGMFKNLWSPSDSSRSKNAFQMFNRGYPGVYCNPRMDRNNHGRPFETLEYGEVLAKSISSVVLDSINDTLTGRIQFEPVTGLRRNFSATVVELHQSATHANSIVESFKWQHTQWPQLGFAAERIDALAAVQKARFVRPERYVYKVVTVLVKPFVMLKRETDNKTLIGNDRYEGYCIDLLNKLAENISGFQYEIFVSHGNKYGRKQEDGSWDGMIGYLLNETADMAVAPLTINQERERVVDFSKPFMTTGISIMIQKPEKQEFSIFSFMQPLGRTIWILTMCSYVGVSLTIFIVSTFSPYEQKQTLINPTSNEYAVTNDFSMYNSLWFTLAAFMQQGTDILPRAPSGRMASACWWFFTLIIVSSYTANLAAFLTLEKMTPPIESVEDLARQTNILYGTIKDGSTRNFFEDSAVPLYKQMYDFMIRTSQRQATTNEPSIFVDTYDHGIERVRKGKVR</sequence>
<evidence type="ECO:0000256" key="11">
    <source>
        <dbReference type="ARBA" id="ARBA00023286"/>
    </source>
</evidence>
<keyword evidence="12" id="KW-0407">Ion channel</keyword>
<keyword evidence="4" id="KW-1003">Cell membrane</keyword>
<dbReference type="SUPFAM" id="SSF53850">
    <property type="entry name" value="Periplasmic binding protein-like II"/>
    <property type="match status" value="1"/>
</dbReference>
<evidence type="ECO:0000256" key="2">
    <source>
        <dbReference type="ARBA" id="ARBA00008685"/>
    </source>
</evidence>
<feature type="transmembrane region" description="Helical" evidence="16">
    <location>
        <begin position="714"/>
        <end position="737"/>
    </location>
</feature>
<dbReference type="Gene3D" id="1.10.287.70">
    <property type="match status" value="1"/>
</dbReference>
<feature type="domain" description="Ionotropic glutamate receptor L-glutamate and glycine-binding" evidence="18">
    <location>
        <begin position="515"/>
        <end position="582"/>
    </location>
</feature>
<evidence type="ECO:0000256" key="1">
    <source>
        <dbReference type="ARBA" id="ARBA00004651"/>
    </source>
</evidence>
<keyword evidence="15" id="KW-1015">Disulfide bond</keyword>
<dbReference type="AlphaFoldDB" id="A0AAV5T3J0"/>
<dbReference type="GO" id="GO:0015276">
    <property type="term" value="F:ligand-gated monoatomic ion channel activity"/>
    <property type="evidence" value="ECO:0007669"/>
    <property type="project" value="InterPro"/>
</dbReference>
<dbReference type="SUPFAM" id="SSF53822">
    <property type="entry name" value="Periplasmic binding protein-like I"/>
    <property type="match status" value="1"/>
</dbReference>
<gene>
    <name evidence="19" type="ORF">PENTCL1PPCAC_11810</name>
</gene>
<accession>A0AAV5T3J0</accession>
<evidence type="ECO:0000256" key="15">
    <source>
        <dbReference type="PIRSR" id="PIRSR601508-3"/>
    </source>
</evidence>
<evidence type="ECO:0000313" key="20">
    <source>
        <dbReference type="Proteomes" id="UP001432027"/>
    </source>
</evidence>
<feature type="binding site" evidence="13">
    <location>
        <position position="598"/>
    </location>
    <ligand>
        <name>L-glutamate</name>
        <dbReference type="ChEBI" id="CHEBI:29985"/>
    </ligand>
</feature>
<dbReference type="InterPro" id="IPR001508">
    <property type="entry name" value="Iono_Glu_rcpt_met"/>
</dbReference>
<name>A0AAV5T3J0_9BILA</name>
<dbReference type="Gene3D" id="3.40.190.10">
    <property type="entry name" value="Periplasmic binding protein-like II"/>
    <property type="match status" value="1"/>
</dbReference>
<keyword evidence="20" id="KW-1185">Reference proteome</keyword>
<keyword evidence="3" id="KW-0813">Transport</keyword>
<dbReference type="InterPro" id="IPR015683">
    <property type="entry name" value="Ionotropic_Glu_rcpt"/>
</dbReference>
<feature type="domain" description="Ionotropic glutamate receptor C-terminal" evidence="17">
    <location>
        <begin position="505"/>
        <end position="818"/>
    </location>
</feature>
<feature type="binding site" evidence="13">
    <location>
        <position position="766"/>
    </location>
    <ligand>
        <name>L-glutamate</name>
        <dbReference type="ChEBI" id="CHEBI:29985"/>
    </ligand>
</feature>
<keyword evidence="7" id="KW-0406">Ion transport</keyword>
<dbReference type="GO" id="GO:0038023">
    <property type="term" value="F:signaling receptor activity"/>
    <property type="evidence" value="ECO:0007669"/>
    <property type="project" value="InterPro"/>
</dbReference>
<evidence type="ECO:0000259" key="18">
    <source>
        <dbReference type="SMART" id="SM00918"/>
    </source>
</evidence>
<keyword evidence="5 16" id="KW-0812">Transmembrane</keyword>
<evidence type="ECO:0000256" key="4">
    <source>
        <dbReference type="ARBA" id="ARBA00022475"/>
    </source>
</evidence>
<dbReference type="FunFam" id="1.10.287.70:FF:000105">
    <property type="entry name" value="Eye-enriched kainate receptor, isoform A"/>
    <property type="match status" value="1"/>
</dbReference>
<evidence type="ECO:0000256" key="9">
    <source>
        <dbReference type="ARBA" id="ARBA00023170"/>
    </source>
</evidence>
<dbReference type="EMBL" id="BTSX01000003">
    <property type="protein sequence ID" value="GMS89635.1"/>
    <property type="molecule type" value="Genomic_DNA"/>
</dbReference>
<keyword evidence="6 16" id="KW-1133">Transmembrane helix</keyword>
<feature type="binding site" evidence="13">
    <location>
        <position position="765"/>
    </location>
    <ligand>
        <name>L-glutamate</name>
        <dbReference type="ChEBI" id="CHEBI:29985"/>
    </ligand>
</feature>
<evidence type="ECO:0000256" key="7">
    <source>
        <dbReference type="ARBA" id="ARBA00023065"/>
    </source>
</evidence>
<dbReference type="SMART" id="SM00918">
    <property type="entry name" value="Lig_chan-Glu_bd"/>
    <property type="match status" value="1"/>
</dbReference>
<feature type="binding site" evidence="13">
    <location>
        <position position="591"/>
    </location>
    <ligand>
        <name>L-glutamate</name>
        <dbReference type="ChEBI" id="CHEBI:29985"/>
    </ligand>
</feature>
<dbReference type="InterPro" id="IPR028082">
    <property type="entry name" value="Peripla_BP_I"/>
</dbReference>
<feature type="non-terminal residue" evidence="19">
    <location>
        <position position="818"/>
    </location>
</feature>
<feature type="disulfide bond" evidence="15">
    <location>
        <begin position="80"/>
        <end position="395"/>
    </location>
</feature>
<evidence type="ECO:0000256" key="14">
    <source>
        <dbReference type="PIRSR" id="PIRSR601508-2"/>
    </source>
</evidence>
<evidence type="ECO:0000256" key="16">
    <source>
        <dbReference type="SAM" id="Phobius"/>
    </source>
</evidence>
<feature type="binding site" evidence="13">
    <location>
        <position position="593"/>
    </location>
    <ligand>
        <name>L-glutamate</name>
        <dbReference type="ChEBI" id="CHEBI:29985"/>
    </ligand>
</feature>
<dbReference type="GO" id="GO:0005886">
    <property type="term" value="C:plasma membrane"/>
    <property type="evidence" value="ECO:0007669"/>
    <property type="project" value="UniProtKB-SubCell"/>
</dbReference>
<dbReference type="Proteomes" id="UP001432027">
    <property type="component" value="Unassembled WGS sequence"/>
</dbReference>
<reference evidence="19" key="1">
    <citation type="submission" date="2023-10" db="EMBL/GenBank/DDBJ databases">
        <title>Genome assembly of Pristionchus species.</title>
        <authorList>
            <person name="Yoshida K."/>
            <person name="Sommer R.J."/>
        </authorList>
    </citation>
    <scope>NUCLEOTIDE SEQUENCE</scope>
    <source>
        <strain evidence="19">RS0144</strain>
    </source>
</reference>
<proteinExistence type="inferred from homology"/>
<keyword evidence="9" id="KW-0675">Receptor</keyword>
<dbReference type="InterPro" id="IPR019594">
    <property type="entry name" value="Glu/Gly-bd"/>
</dbReference>
<dbReference type="FunFam" id="3.40.190.10:FF:000189">
    <property type="entry name" value="Glutamate receptor 1"/>
    <property type="match status" value="1"/>
</dbReference>
<protein>
    <submittedName>
        <fullName evidence="19">Uncharacterized protein</fullName>
    </submittedName>
</protein>
<comment type="similarity">
    <text evidence="2">Belongs to the glutamate-gated ion channel (TC 1.A.10.1) family.</text>
</comment>
<organism evidence="19 20">
    <name type="scientific">Pristionchus entomophagus</name>
    <dbReference type="NCBI Taxonomy" id="358040"/>
    <lineage>
        <taxon>Eukaryota</taxon>
        <taxon>Metazoa</taxon>
        <taxon>Ecdysozoa</taxon>
        <taxon>Nematoda</taxon>
        <taxon>Chromadorea</taxon>
        <taxon>Rhabditida</taxon>
        <taxon>Rhabditina</taxon>
        <taxon>Diplogasteromorpha</taxon>
        <taxon>Diplogasteroidea</taxon>
        <taxon>Neodiplogasteridae</taxon>
        <taxon>Pristionchus</taxon>
    </lineage>
</organism>
<evidence type="ECO:0000259" key="17">
    <source>
        <dbReference type="SMART" id="SM00079"/>
    </source>
</evidence>
<keyword evidence="8 16" id="KW-0472">Membrane</keyword>